<protein>
    <submittedName>
        <fullName evidence="3">Uncharacterized protein</fullName>
    </submittedName>
</protein>
<evidence type="ECO:0000313" key="3">
    <source>
        <dbReference type="EMBL" id="SEM75076.1"/>
    </source>
</evidence>
<evidence type="ECO:0000256" key="2">
    <source>
        <dbReference type="SAM" id="Phobius"/>
    </source>
</evidence>
<sequence length="59" mass="6544">MSKNKKSNAKNSPRRPRPRPAVRPGTRWADSVRTVALGVITKCASTYALVLIARIVARR</sequence>
<feature type="compositionally biased region" description="Basic residues" evidence="1">
    <location>
        <begin position="1"/>
        <end position="20"/>
    </location>
</feature>
<keyword evidence="2" id="KW-1133">Transmembrane helix</keyword>
<dbReference type="RefSeq" id="WP_143094813.1">
    <property type="nucleotide sequence ID" value="NZ_BBPN01000074.1"/>
</dbReference>
<name>A0A1H8AX65_STRJI</name>
<organism evidence="3 4">
    <name type="scientific">Streptacidiphilus jiangxiensis</name>
    <dbReference type="NCBI Taxonomy" id="235985"/>
    <lineage>
        <taxon>Bacteria</taxon>
        <taxon>Bacillati</taxon>
        <taxon>Actinomycetota</taxon>
        <taxon>Actinomycetes</taxon>
        <taxon>Kitasatosporales</taxon>
        <taxon>Streptomycetaceae</taxon>
        <taxon>Streptacidiphilus</taxon>
    </lineage>
</organism>
<dbReference type="AlphaFoldDB" id="A0A1H8AX65"/>
<dbReference type="EMBL" id="FOAZ01000052">
    <property type="protein sequence ID" value="SEM75076.1"/>
    <property type="molecule type" value="Genomic_DNA"/>
</dbReference>
<reference evidence="4" key="1">
    <citation type="submission" date="2016-10" db="EMBL/GenBank/DDBJ databases">
        <authorList>
            <person name="Varghese N."/>
        </authorList>
    </citation>
    <scope>NUCLEOTIDE SEQUENCE [LARGE SCALE GENOMIC DNA]</scope>
    <source>
        <strain evidence="4">DSM 45096 / BCRC 16803 / CGMCC 4.1857 / CIP 109030 / JCM 12277 / KCTC 19219 / NBRC 100920 / 33214</strain>
    </source>
</reference>
<dbReference type="eggNOG" id="ENOG5030PSH">
    <property type="taxonomic scope" value="Bacteria"/>
</dbReference>
<dbReference type="Proteomes" id="UP000183015">
    <property type="component" value="Unassembled WGS sequence"/>
</dbReference>
<evidence type="ECO:0000256" key="1">
    <source>
        <dbReference type="SAM" id="MobiDB-lite"/>
    </source>
</evidence>
<feature type="transmembrane region" description="Helical" evidence="2">
    <location>
        <begin position="35"/>
        <end position="57"/>
    </location>
</feature>
<keyword evidence="2" id="KW-0472">Membrane</keyword>
<accession>A0A1H8AX65</accession>
<feature type="region of interest" description="Disordered" evidence="1">
    <location>
        <begin position="1"/>
        <end position="26"/>
    </location>
</feature>
<dbReference type="OrthoDB" id="3855650at2"/>
<keyword evidence="4" id="KW-1185">Reference proteome</keyword>
<keyword evidence="2" id="KW-0812">Transmembrane</keyword>
<proteinExistence type="predicted"/>
<evidence type="ECO:0000313" key="4">
    <source>
        <dbReference type="Proteomes" id="UP000183015"/>
    </source>
</evidence>
<gene>
    <name evidence="3" type="ORF">SAMN05414137_1528</name>
</gene>